<evidence type="ECO:0000256" key="6">
    <source>
        <dbReference type="ARBA" id="ARBA00023033"/>
    </source>
</evidence>
<dbReference type="Gene3D" id="1.10.630.10">
    <property type="entry name" value="Cytochrome P450"/>
    <property type="match status" value="1"/>
</dbReference>
<protein>
    <submittedName>
        <fullName evidence="9">Cytochrome P450</fullName>
    </submittedName>
</protein>
<evidence type="ECO:0000256" key="4">
    <source>
        <dbReference type="ARBA" id="ARBA00023002"/>
    </source>
</evidence>
<dbReference type="Pfam" id="PF00067">
    <property type="entry name" value="p450"/>
    <property type="match status" value="2"/>
</dbReference>
<evidence type="ECO:0000256" key="5">
    <source>
        <dbReference type="ARBA" id="ARBA00023004"/>
    </source>
</evidence>
<evidence type="ECO:0000256" key="3">
    <source>
        <dbReference type="ARBA" id="ARBA00022723"/>
    </source>
</evidence>
<keyword evidence="6 7" id="KW-0503">Monooxygenase</keyword>
<dbReference type="InterPro" id="IPR001128">
    <property type="entry name" value="Cyt_P450"/>
</dbReference>
<keyword evidence="2 7" id="KW-0349">Heme</keyword>
<dbReference type="GO" id="GO:0020037">
    <property type="term" value="F:heme binding"/>
    <property type="evidence" value="ECO:0007669"/>
    <property type="project" value="InterPro"/>
</dbReference>
<evidence type="ECO:0000256" key="2">
    <source>
        <dbReference type="ARBA" id="ARBA00022617"/>
    </source>
</evidence>
<gene>
    <name evidence="9" type="ORF">SAMN05661093_05595</name>
</gene>
<dbReference type="EMBL" id="FWXV01000005">
    <property type="protein sequence ID" value="SMD17635.1"/>
    <property type="molecule type" value="Genomic_DNA"/>
</dbReference>
<accession>A0A1W2F6T0</accession>
<proteinExistence type="inferred from homology"/>
<dbReference type="InterPro" id="IPR017972">
    <property type="entry name" value="Cyt_P450_CS"/>
</dbReference>
<evidence type="ECO:0000256" key="1">
    <source>
        <dbReference type="ARBA" id="ARBA00010617"/>
    </source>
</evidence>
<keyword evidence="4 7" id="KW-0560">Oxidoreductase</keyword>
<evidence type="ECO:0000256" key="8">
    <source>
        <dbReference type="SAM" id="MobiDB-lite"/>
    </source>
</evidence>
<dbReference type="GO" id="GO:0004497">
    <property type="term" value="F:monooxygenase activity"/>
    <property type="evidence" value="ECO:0007669"/>
    <property type="project" value="UniProtKB-KW"/>
</dbReference>
<feature type="region of interest" description="Disordered" evidence="8">
    <location>
        <begin position="1"/>
        <end position="20"/>
    </location>
</feature>
<dbReference type="GO" id="GO:0016705">
    <property type="term" value="F:oxidoreductase activity, acting on paired donors, with incorporation or reduction of molecular oxygen"/>
    <property type="evidence" value="ECO:0007669"/>
    <property type="project" value="InterPro"/>
</dbReference>
<dbReference type="GO" id="GO:0005506">
    <property type="term" value="F:iron ion binding"/>
    <property type="evidence" value="ECO:0007669"/>
    <property type="project" value="InterPro"/>
</dbReference>
<keyword evidence="10" id="KW-1185">Reference proteome</keyword>
<evidence type="ECO:0000313" key="9">
    <source>
        <dbReference type="EMBL" id="SMD17635.1"/>
    </source>
</evidence>
<dbReference type="PANTHER" id="PTHR46696:SF1">
    <property type="entry name" value="CYTOCHROME P450 YJIB-RELATED"/>
    <property type="match status" value="1"/>
</dbReference>
<sequence>MTSAPEIPLHAQRNRFDPPDDLLQLREQPLTKIDLPWGGSAWLATRYADIRVVFSDATKFSNSPEGRPFGDLNGSRSGFLLGYDPPDHTRLRRMLTPEFTVRRIRRLQPRIETIVNDHLDALEQAGPPADLVSGFALPVPSLVICELLGVPYEDRAEFQQYASIRLDMTLEMAQRTAAIEASRRYMAKLVAKHRADPGDDMIGMLIRDHGDELDDTELTGVADLLLLAGHETTSNMLALGTLLLLRNPDQLAEVRAGRLVDEAIEEMLRYLSIVHSGIPRTAVADVELSGVKIAAGEAVICSLPAANRDPVLGEDLERFDITRKISAHMAFGHGLHHCLGAPLARMELKIAFPALLQRFPSLALAVPFEEVPFRPYSPVHGLQALPITW</sequence>
<dbReference type="PROSITE" id="PS00086">
    <property type="entry name" value="CYTOCHROME_P450"/>
    <property type="match status" value="1"/>
</dbReference>
<evidence type="ECO:0000256" key="7">
    <source>
        <dbReference type="RuleBase" id="RU000461"/>
    </source>
</evidence>
<dbReference type="SUPFAM" id="SSF48264">
    <property type="entry name" value="Cytochrome P450"/>
    <property type="match status" value="1"/>
</dbReference>
<name>A0A1W2F6T0_KIBAR</name>
<dbReference type="RefSeq" id="WP_084429909.1">
    <property type="nucleotide sequence ID" value="NZ_FWXV01000005.1"/>
</dbReference>
<keyword evidence="5 7" id="KW-0408">Iron</keyword>
<comment type="similarity">
    <text evidence="1 7">Belongs to the cytochrome P450 family.</text>
</comment>
<dbReference type="CDD" id="cd11030">
    <property type="entry name" value="CYP105-like"/>
    <property type="match status" value="1"/>
</dbReference>
<dbReference type="InterPro" id="IPR002397">
    <property type="entry name" value="Cyt_P450_B"/>
</dbReference>
<dbReference type="AlphaFoldDB" id="A0A1W2F6T0"/>
<dbReference type="PRINTS" id="PR00359">
    <property type="entry name" value="BP450"/>
</dbReference>
<dbReference type="OrthoDB" id="3664945at2"/>
<dbReference type="PRINTS" id="PR00385">
    <property type="entry name" value="P450"/>
</dbReference>
<dbReference type="PANTHER" id="PTHR46696">
    <property type="entry name" value="P450, PUTATIVE (EUROFUNG)-RELATED"/>
    <property type="match status" value="1"/>
</dbReference>
<dbReference type="Proteomes" id="UP000192674">
    <property type="component" value="Unassembled WGS sequence"/>
</dbReference>
<reference evidence="9 10" key="1">
    <citation type="submission" date="2017-04" db="EMBL/GenBank/DDBJ databases">
        <authorList>
            <person name="Afonso C.L."/>
            <person name="Miller P.J."/>
            <person name="Scott M.A."/>
            <person name="Spackman E."/>
            <person name="Goraichik I."/>
            <person name="Dimitrov K.M."/>
            <person name="Suarez D.L."/>
            <person name="Swayne D.E."/>
        </authorList>
    </citation>
    <scope>NUCLEOTIDE SEQUENCE [LARGE SCALE GENOMIC DNA]</scope>
    <source>
        <strain evidence="9 10">DSM 43828</strain>
    </source>
</reference>
<dbReference type="FunFam" id="1.10.630.10:FF:000018">
    <property type="entry name" value="Cytochrome P450 monooxygenase"/>
    <property type="match status" value="1"/>
</dbReference>
<organism evidence="9 10">
    <name type="scientific">Kibdelosporangium aridum</name>
    <dbReference type="NCBI Taxonomy" id="2030"/>
    <lineage>
        <taxon>Bacteria</taxon>
        <taxon>Bacillati</taxon>
        <taxon>Actinomycetota</taxon>
        <taxon>Actinomycetes</taxon>
        <taxon>Pseudonocardiales</taxon>
        <taxon>Pseudonocardiaceae</taxon>
        <taxon>Kibdelosporangium</taxon>
    </lineage>
</organism>
<evidence type="ECO:0000313" key="10">
    <source>
        <dbReference type="Proteomes" id="UP000192674"/>
    </source>
</evidence>
<dbReference type="InterPro" id="IPR036396">
    <property type="entry name" value="Cyt_P450_sf"/>
</dbReference>
<keyword evidence="3 7" id="KW-0479">Metal-binding</keyword>